<keyword evidence="2" id="KW-1185">Reference proteome</keyword>
<organism evidence="1 2">
    <name type="scientific">Nonomuraea africana</name>
    <dbReference type="NCBI Taxonomy" id="46171"/>
    <lineage>
        <taxon>Bacteria</taxon>
        <taxon>Bacillati</taxon>
        <taxon>Actinomycetota</taxon>
        <taxon>Actinomycetes</taxon>
        <taxon>Streptosporangiales</taxon>
        <taxon>Streptosporangiaceae</taxon>
        <taxon>Nonomuraea</taxon>
    </lineage>
</organism>
<sequence>MKRRGQLAFVLWAVPGYPEIGIPDLSHAFTEGISQGCHHCGYDPEDEEYSDIELRKDKIVDVKPSDGSIHYGAELWVVVDEPS</sequence>
<dbReference type="RefSeq" id="WP_192773240.1">
    <property type="nucleotide sequence ID" value="NZ_BAAASY010000023.1"/>
</dbReference>
<name>A0ABR9K6R2_9ACTN</name>
<proteinExistence type="predicted"/>
<dbReference type="EMBL" id="JADBEF010000001">
    <property type="protein sequence ID" value="MBE1557699.1"/>
    <property type="molecule type" value="Genomic_DNA"/>
</dbReference>
<dbReference type="Proteomes" id="UP000661607">
    <property type="component" value="Unassembled WGS sequence"/>
</dbReference>
<evidence type="ECO:0008006" key="3">
    <source>
        <dbReference type="Google" id="ProtNLM"/>
    </source>
</evidence>
<comment type="caution">
    <text evidence="1">The sequence shown here is derived from an EMBL/GenBank/DDBJ whole genome shotgun (WGS) entry which is preliminary data.</text>
</comment>
<gene>
    <name evidence="1" type="ORF">H4W81_000478</name>
</gene>
<evidence type="ECO:0000313" key="2">
    <source>
        <dbReference type="Proteomes" id="UP000661607"/>
    </source>
</evidence>
<reference evidence="1 2" key="1">
    <citation type="submission" date="2020-10" db="EMBL/GenBank/DDBJ databases">
        <title>Sequencing the genomes of 1000 actinobacteria strains.</title>
        <authorList>
            <person name="Klenk H.-P."/>
        </authorList>
    </citation>
    <scope>NUCLEOTIDE SEQUENCE [LARGE SCALE GENOMIC DNA]</scope>
    <source>
        <strain evidence="1 2">DSM 43748</strain>
    </source>
</reference>
<accession>A0ABR9K6R2</accession>
<protein>
    <recommendedName>
        <fullName evidence="3">PASTA domain-containing protein</fullName>
    </recommendedName>
</protein>
<evidence type="ECO:0000313" key="1">
    <source>
        <dbReference type="EMBL" id="MBE1557699.1"/>
    </source>
</evidence>